<keyword evidence="1" id="KW-0233">DNA recombination</keyword>
<gene>
    <name evidence="4" type="primary">LOC113729089</name>
</gene>
<dbReference type="PANTHER" id="PTHR10492:SF100">
    <property type="entry name" value="ATP-DEPENDENT DNA HELICASE"/>
    <property type="match status" value="1"/>
</dbReference>
<comment type="catalytic activity">
    <reaction evidence="1">
        <text>ATP + H2O = ADP + phosphate + H(+)</text>
        <dbReference type="Rhea" id="RHEA:13065"/>
        <dbReference type="ChEBI" id="CHEBI:15377"/>
        <dbReference type="ChEBI" id="CHEBI:15378"/>
        <dbReference type="ChEBI" id="CHEBI:30616"/>
        <dbReference type="ChEBI" id="CHEBI:43474"/>
        <dbReference type="ChEBI" id="CHEBI:456216"/>
        <dbReference type="EC" id="5.6.2.3"/>
    </reaction>
</comment>
<organism evidence="3 4">
    <name type="scientific">Coffea arabica</name>
    <name type="common">Arabian coffee</name>
    <dbReference type="NCBI Taxonomy" id="13443"/>
    <lineage>
        <taxon>Eukaryota</taxon>
        <taxon>Viridiplantae</taxon>
        <taxon>Streptophyta</taxon>
        <taxon>Embryophyta</taxon>
        <taxon>Tracheophyta</taxon>
        <taxon>Spermatophyta</taxon>
        <taxon>Magnoliopsida</taxon>
        <taxon>eudicotyledons</taxon>
        <taxon>Gunneridae</taxon>
        <taxon>Pentapetalae</taxon>
        <taxon>asterids</taxon>
        <taxon>lamiids</taxon>
        <taxon>Gentianales</taxon>
        <taxon>Rubiaceae</taxon>
        <taxon>Ixoroideae</taxon>
        <taxon>Gardenieae complex</taxon>
        <taxon>Bertiereae - Coffeeae clade</taxon>
        <taxon>Coffeeae</taxon>
        <taxon>Coffea</taxon>
    </lineage>
</organism>
<dbReference type="GO" id="GO:0006281">
    <property type="term" value="P:DNA repair"/>
    <property type="evidence" value="ECO:0007669"/>
    <property type="project" value="UniProtKB-KW"/>
</dbReference>
<dbReference type="GO" id="GO:0005524">
    <property type="term" value="F:ATP binding"/>
    <property type="evidence" value="ECO:0007669"/>
    <property type="project" value="UniProtKB-KW"/>
</dbReference>
<dbReference type="GO" id="GO:0006310">
    <property type="term" value="P:DNA recombination"/>
    <property type="evidence" value="ECO:0007669"/>
    <property type="project" value="UniProtKB-KW"/>
</dbReference>
<dbReference type="Gene3D" id="3.40.50.300">
    <property type="entry name" value="P-loop containing nucleotide triphosphate hydrolases"/>
    <property type="match status" value="1"/>
</dbReference>
<evidence type="ECO:0000259" key="2">
    <source>
        <dbReference type="Pfam" id="PF05970"/>
    </source>
</evidence>
<comment type="similarity">
    <text evidence="1">Belongs to the helicase family.</text>
</comment>
<dbReference type="EC" id="5.6.2.3" evidence="1"/>
<dbReference type="PANTHER" id="PTHR10492">
    <property type="match status" value="1"/>
</dbReference>
<keyword evidence="3" id="KW-1185">Reference proteome</keyword>
<evidence type="ECO:0000256" key="1">
    <source>
        <dbReference type="RuleBase" id="RU363044"/>
    </source>
</evidence>
<reference evidence="3" key="1">
    <citation type="journal article" date="2025" name="Foods">
        <title>Unveiling the Microbial Signatures of Arabica Coffee Cherries: Insights into Ripeness Specific Diversity, Functional Traits, and Implications for Quality and Safety.</title>
        <authorList>
            <consortium name="RefSeq"/>
            <person name="Tenea G.N."/>
            <person name="Cifuentes V."/>
            <person name="Reyes P."/>
            <person name="Cevallos-Vallejos M."/>
        </authorList>
    </citation>
    <scope>NUCLEOTIDE SEQUENCE [LARGE SCALE GENOMIC DNA]</scope>
</reference>
<dbReference type="Pfam" id="PF05970">
    <property type="entry name" value="PIF1"/>
    <property type="match status" value="1"/>
</dbReference>
<keyword evidence="1" id="KW-0547">Nucleotide-binding</keyword>
<keyword evidence="1" id="KW-0067">ATP-binding</keyword>
<dbReference type="OrthoDB" id="1918649at2759"/>
<dbReference type="Proteomes" id="UP001652660">
    <property type="component" value="Chromosome 2e"/>
</dbReference>
<keyword evidence="1" id="KW-0347">Helicase</keyword>
<dbReference type="GO" id="GO:0000723">
    <property type="term" value="P:telomere maintenance"/>
    <property type="evidence" value="ECO:0007669"/>
    <property type="project" value="InterPro"/>
</dbReference>
<sequence length="199" mass="22173">MGQEEQAKHSYIRLLATVRSKGQIALATASCGVAASILPGGRTAHSRFKIPIHEDNDSGCNVNKQSSSARLIKQAKLIIWDKATMAKKYAIECFEKLLRDIMDSDTVFGGKVIVFGGDFRQTLPVVVKGYKEDYISASLVKSYVWNHLEKLRLVANMRAYLDKPFSDFLLSLGNGTLPCFDDSRITLPHYLTIPFVDDL</sequence>
<dbReference type="RefSeq" id="XP_027109220.1">
    <property type="nucleotide sequence ID" value="XM_027253419.1"/>
</dbReference>
<keyword evidence="1" id="KW-0227">DNA damage</keyword>
<dbReference type="AlphaFoldDB" id="A0A6P6W2R7"/>
<reference evidence="4" key="2">
    <citation type="submission" date="2025-08" db="UniProtKB">
        <authorList>
            <consortium name="RefSeq"/>
        </authorList>
    </citation>
    <scope>IDENTIFICATION</scope>
    <source>
        <tissue evidence="4">Leaves</tissue>
    </source>
</reference>
<feature type="domain" description="DNA helicase Pif1-like DEAD-box helicase" evidence="2">
    <location>
        <begin position="13"/>
        <end position="178"/>
    </location>
</feature>
<dbReference type="GO" id="GO:0016787">
    <property type="term" value="F:hydrolase activity"/>
    <property type="evidence" value="ECO:0007669"/>
    <property type="project" value="UniProtKB-KW"/>
</dbReference>
<keyword evidence="1" id="KW-0378">Hydrolase</keyword>
<name>A0A6P6W2R7_COFAR</name>
<dbReference type="InterPro" id="IPR010285">
    <property type="entry name" value="DNA_helicase_pif1-like_DEAD"/>
</dbReference>
<dbReference type="InterPro" id="IPR027417">
    <property type="entry name" value="P-loop_NTPase"/>
</dbReference>
<protein>
    <recommendedName>
        <fullName evidence="1">ATP-dependent DNA helicase</fullName>
        <ecNumber evidence="1">5.6.2.3</ecNumber>
    </recommendedName>
</protein>
<dbReference type="GO" id="GO:0043139">
    <property type="term" value="F:5'-3' DNA helicase activity"/>
    <property type="evidence" value="ECO:0007669"/>
    <property type="project" value="UniProtKB-EC"/>
</dbReference>
<comment type="cofactor">
    <cofactor evidence="1">
        <name>Mg(2+)</name>
        <dbReference type="ChEBI" id="CHEBI:18420"/>
    </cofactor>
</comment>
<proteinExistence type="inferred from homology"/>
<keyword evidence="1" id="KW-0234">DNA repair</keyword>
<accession>A0A6P6W2R7</accession>
<evidence type="ECO:0000313" key="3">
    <source>
        <dbReference type="Proteomes" id="UP001652660"/>
    </source>
</evidence>
<evidence type="ECO:0000313" key="4">
    <source>
        <dbReference type="RefSeq" id="XP_027109220.1"/>
    </source>
</evidence>
<dbReference type="GeneID" id="113729089"/>